<dbReference type="AlphaFoldDB" id="A0A0C9XWN4"/>
<dbReference type="GO" id="GO:0050660">
    <property type="term" value="F:flavin adenine dinucleotide binding"/>
    <property type="evidence" value="ECO:0007669"/>
    <property type="project" value="UniProtKB-UniRule"/>
</dbReference>
<dbReference type="FunFam" id="3.40.50.80:FF:000032">
    <property type="entry name" value="NADPH-dependent diflavin oxidoreductase 1"/>
    <property type="match status" value="1"/>
</dbReference>
<feature type="binding site" evidence="9">
    <location>
        <position position="140"/>
    </location>
    <ligand>
        <name>FMN</name>
        <dbReference type="ChEBI" id="CHEBI:58210"/>
    </ligand>
</feature>
<dbReference type="GO" id="GO:0016651">
    <property type="term" value="F:oxidoreductase activity, acting on NAD(P)H"/>
    <property type="evidence" value="ECO:0007669"/>
    <property type="project" value="UniProtKB-UniRule"/>
</dbReference>
<evidence type="ECO:0000256" key="9">
    <source>
        <dbReference type="HAMAP-Rule" id="MF_03178"/>
    </source>
</evidence>
<keyword evidence="3 9" id="KW-0963">Cytoplasm</keyword>
<dbReference type="Proteomes" id="UP000054477">
    <property type="component" value="Unassembled WGS sequence"/>
</dbReference>
<dbReference type="GO" id="GO:0005739">
    <property type="term" value="C:mitochondrion"/>
    <property type="evidence" value="ECO:0007669"/>
    <property type="project" value="UniProtKB-SubCell"/>
</dbReference>
<dbReference type="InterPro" id="IPR008254">
    <property type="entry name" value="Flavodoxin/NO_synth"/>
</dbReference>
<dbReference type="Gene3D" id="3.40.50.360">
    <property type="match status" value="1"/>
</dbReference>
<dbReference type="InterPro" id="IPR023173">
    <property type="entry name" value="NADPH_Cyt_P450_Rdtase_alpha"/>
</dbReference>
<evidence type="ECO:0000259" key="10">
    <source>
        <dbReference type="PROSITE" id="PS50902"/>
    </source>
</evidence>
<dbReference type="GO" id="GO:0050661">
    <property type="term" value="F:NADP binding"/>
    <property type="evidence" value="ECO:0007669"/>
    <property type="project" value="UniProtKB-UniRule"/>
</dbReference>
<feature type="binding site" evidence="9">
    <location>
        <begin position="415"/>
        <end position="418"/>
    </location>
    <ligand>
        <name>FAD</name>
        <dbReference type="ChEBI" id="CHEBI:57692"/>
    </ligand>
</feature>
<sequence length="596" mass="68004">MESHSGDFDDSRKLLILFATETGNAQDSADYIARQCRRIAFNCRVVSMDAYPPHNLISEDLVVFVVSTTGSGVEPRSMTELWTMLLRSDLPNDLFEDLPFAVFGLGDTSYEKFCWASKKLSRRMESLGGLEICERGDGDEQHRFGIDEVLHPWTEKLLKILLELFPLPASAKVDSGDVVPPPRVIIRNEPAYNDEQVTDPLDEDEKFHTVTVRKNVRITAPDWYQDVRHIELDLGDEDLVYNPGDVAIIHPISSILEVESFLTMMGWGNIADQGITIERSQPDQSLPDHLPSRSTLRTIFTRYLDFNAVPRRSFFRYIRHFTTDAAEGEKLDEFLSLEGADDLYDYCHRVRRTIQEILAEFRHVRIPQDYIFDVFPPLRPRHFSIASSIKRHSKQLHLCVAIVKYRTKLKMPRRGVCTSYLSSIQPGESLRIGILQGLIKLPPDRKTPIICVGPGTGLAPMRSVIEERIHHGSQSNTLYFGCRSATQDQHYGAEWTSYALSRDIVYRTAFSRDQPEGTKRIYVQDKIREDAERIWQIIGEEKGWVYISGSSNKMPLAVKEAIAYSVELHGGYSPAEANHYVDAMVKDGRLIEECWS</sequence>
<protein>
    <recommendedName>
        <fullName evidence="9">NADPH-dependent diflavin oxidoreductase 1</fullName>
        <ecNumber evidence="9">1.18.1.-</ecNumber>
    </recommendedName>
    <alternativeName>
        <fullName evidence="9">NADPH-dependent FMN and FAD-containing oxidoreductase</fullName>
    </alternativeName>
</protein>
<dbReference type="GO" id="GO:0160246">
    <property type="term" value="F:NADPH-iron-sulfur [2Fe-2S] protein oxidoreductase activity"/>
    <property type="evidence" value="ECO:0007669"/>
    <property type="project" value="InterPro"/>
</dbReference>
<feature type="binding site" evidence="9">
    <location>
        <begin position="511"/>
        <end position="512"/>
    </location>
    <ligand>
        <name>NADP(+)</name>
        <dbReference type="ChEBI" id="CHEBI:58349"/>
    </ligand>
</feature>
<evidence type="ECO:0000256" key="1">
    <source>
        <dbReference type="ARBA" id="ARBA00001917"/>
    </source>
</evidence>
<dbReference type="EC" id="1.18.1.-" evidence="9"/>
<evidence type="ECO:0000256" key="4">
    <source>
        <dbReference type="ARBA" id="ARBA00022630"/>
    </source>
</evidence>
<dbReference type="STRING" id="1095629.A0A0C9XWN4"/>
<dbReference type="GO" id="GO:0010181">
    <property type="term" value="F:FMN binding"/>
    <property type="evidence" value="ECO:0007669"/>
    <property type="project" value="UniProtKB-UniRule"/>
</dbReference>
<dbReference type="InterPro" id="IPR001094">
    <property type="entry name" value="Flavdoxin-like"/>
</dbReference>
<dbReference type="InterPro" id="IPR001433">
    <property type="entry name" value="OxRdtase_FAD/NAD-bd"/>
</dbReference>
<dbReference type="InterPro" id="IPR028879">
    <property type="entry name" value="NDOR1"/>
</dbReference>
<feature type="binding site" evidence="9">
    <location>
        <begin position="20"/>
        <end position="25"/>
    </location>
    <ligand>
        <name>FMN</name>
        <dbReference type="ChEBI" id="CHEBI:58210"/>
    </ligand>
</feature>
<evidence type="ECO:0000259" key="11">
    <source>
        <dbReference type="PROSITE" id="PS51384"/>
    </source>
</evidence>
<dbReference type="InterPro" id="IPR039261">
    <property type="entry name" value="FNR_nucleotide-bd"/>
</dbReference>
<dbReference type="SUPFAM" id="SSF63380">
    <property type="entry name" value="Riboflavin synthase domain-like"/>
    <property type="match status" value="1"/>
</dbReference>
<dbReference type="Gene3D" id="1.20.990.10">
    <property type="entry name" value="NADPH-cytochrome p450 Reductase, Chain A, domain 3"/>
    <property type="match status" value="1"/>
</dbReference>
<feature type="domain" description="Flavodoxin-like" evidence="10">
    <location>
        <begin position="14"/>
        <end position="158"/>
    </location>
</feature>
<dbReference type="Pfam" id="PF00175">
    <property type="entry name" value="NAD_binding_1"/>
    <property type="match status" value="1"/>
</dbReference>
<accession>A0A0C9XWN4</accession>
<evidence type="ECO:0000256" key="5">
    <source>
        <dbReference type="ARBA" id="ARBA00022643"/>
    </source>
</evidence>
<feature type="binding site" evidence="9">
    <location>
        <begin position="381"/>
        <end position="384"/>
    </location>
    <ligand>
        <name>FAD</name>
        <dbReference type="ChEBI" id="CHEBI:57692"/>
    </ligand>
</feature>
<dbReference type="InterPro" id="IPR017927">
    <property type="entry name" value="FAD-bd_FR_type"/>
</dbReference>
<dbReference type="InterPro" id="IPR017938">
    <property type="entry name" value="Riboflavin_synthase-like_b-brl"/>
</dbReference>
<dbReference type="GO" id="GO:0016226">
    <property type="term" value="P:iron-sulfur cluster assembly"/>
    <property type="evidence" value="ECO:0007669"/>
    <property type="project" value="UniProtKB-UniRule"/>
</dbReference>
<comment type="cofactor">
    <cofactor evidence="2 9">
        <name>FAD</name>
        <dbReference type="ChEBI" id="CHEBI:57692"/>
    </cofactor>
</comment>
<dbReference type="Gene3D" id="2.40.30.10">
    <property type="entry name" value="Translation factors"/>
    <property type="match status" value="1"/>
</dbReference>
<feature type="binding site" evidence="9">
    <location>
        <begin position="105"/>
        <end position="114"/>
    </location>
    <ligand>
        <name>FMN</name>
        <dbReference type="ChEBI" id="CHEBI:58210"/>
    </ligand>
</feature>
<comment type="caution">
    <text evidence="9">Lacks conserved residue(s) required for the propagation of feature annotation.</text>
</comment>
<keyword evidence="13" id="KW-1185">Reference proteome</keyword>
<keyword evidence="9" id="KW-0496">Mitochondrion</keyword>
<comment type="catalytic activity">
    <reaction evidence="9">
        <text>2 oxidized [2Fe-2S]-[protein] + NADPH = 2 reduced [2Fe-2S]-[protein] + NADP(+) + H(+)</text>
        <dbReference type="Rhea" id="RHEA:67716"/>
        <dbReference type="Rhea" id="RHEA-COMP:17327"/>
        <dbReference type="Rhea" id="RHEA-COMP:17328"/>
        <dbReference type="ChEBI" id="CHEBI:15378"/>
        <dbReference type="ChEBI" id="CHEBI:33737"/>
        <dbReference type="ChEBI" id="CHEBI:33738"/>
        <dbReference type="ChEBI" id="CHEBI:57783"/>
        <dbReference type="ChEBI" id="CHEBI:58349"/>
    </reaction>
</comment>
<dbReference type="SUPFAM" id="SSF52218">
    <property type="entry name" value="Flavoproteins"/>
    <property type="match status" value="1"/>
</dbReference>
<comment type="subunit">
    <text evidence="9">Interacts with DRE2; as part of the cytosolic iron-sulfur (Fe-S) protein assembly (CIA) machinery.</text>
</comment>
<dbReference type="PRINTS" id="PR00369">
    <property type="entry name" value="FLAVODOXIN"/>
</dbReference>
<dbReference type="HAMAP" id="MF_03178">
    <property type="entry name" value="NDOR1"/>
    <property type="match status" value="1"/>
</dbReference>
<evidence type="ECO:0000256" key="8">
    <source>
        <dbReference type="ARBA" id="ARBA00023002"/>
    </source>
</evidence>
<feature type="binding site" evidence="9">
    <location>
        <position position="595"/>
    </location>
    <ligand>
        <name>FAD</name>
        <dbReference type="ChEBI" id="CHEBI:57692"/>
    </ligand>
</feature>
<evidence type="ECO:0000256" key="7">
    <source>
        <dbReference type="ARBA" id="ARBA00022857"/>
    </source>
</evidence>
<dbReference type="PRINTS" id="PR00371">
    <property type="entry name" value="FPNCR"/>
</dbReference>
<keyword evidence="6 9" id="KW-0274">FAD</keyword>
<dbReference type="Gene3D" id="3.40.50.80">
    <property type="entry name" value="Nucleotide-binding domain of ferredoxin-NADP reductase (FNR) module"/>
    <property type="match status" value="1"/>
</dbReference>
<comment type="function">
    <text evidence="9">NADPH-dependent reductase which is a central component of the cytosolic iron-sulfur (Fe-S) protein assembly (CIA) machinery. Transfers electrons from NADPH via its FAD and FMN prosthetic groups to the [2Fe-2S] cluster of DRE2, another key component of the CIA machinery. In turn, this reduced cluster provides electrons for assembly of cytosolic iron-sulfur cluster proteins. Positively controls H(2)O(2)-induced cell death.</text>
</comment>
<dbReference type="PANTHER" id="PTHR19384:SF10">
    <property type="entry name" value="NADPH-DEPENDENT DIFLAVIN OXIDOREDUCTASE 1"/>
    <property type="match status" value="1"/>
</dbReference>
<keyword evidence="5 9" id="KW-0288">FMN</keyword>
<dbReference type="PROSITE" id="PS50902">
    <property type="entry name" value="FLAVODOXIN_LIKE"/>
    <property type="match status" value="1"/>
</dbReference>
<reference evidence="13" key="2">
    <citation type="submission" date="2015-01" db="EMBL/GenBank/DDBJ databases">
        <title>Evolutionary Origins and Diversification of the Mycorrhizal Mutualists.</title>
        <authorList>
            <consortium name="DOE Joint Genome Institute"/>
            <consortium name="Mycorrhizal Genomics Consortium"/>
            <person name="Kohler A."/>
            <person name="Kuo A."/>
            <person name="Nagy L.G."/>
            <person name="Floudas D."/>
            <person name="Copeland A."/>
            <person name="Barry K.W."/>
            <person name="Cichocki N."/>
            <person name="Veneault-Fourrey C."/>
            <person name="LaButti K."/>
            <person name="Lindquist E.A."/>
            <person name="Lipzen A."/>
            <person name="Lundell T."/>
            <person name="Morin E."/>
            <person name="Murat C."/>
            <person name="Riley R."/>
            <person name="Ohm R."/>
            <person name="Sun H."/>
            <person name="Tunlid A."/>
            <person name="Henrissat B."/>
            <person name="Grigoriev I.V."/>
            <person name="Hibbett D.S."/>
            <person name="Martin F."/>
        </authorList>
    </citation>
    <scope>NUCLEOTIDE SEQUENCE [LARGE SCALE GENOMIC DNA]</scope>
    <source>
        <strain evidence="13">LaAM-08-1</strain>
    </source>
</reference>
<reference evidence="12 13" key="1">
    <citation type="submission" date="2014-04" db="EMBL/GenBank/DDBJ databases">
        <authorList>
            <consortium name="DOE Joint Genome Institute"/>
            <person name="Kuo A."/>
            <person name="Kohler A."/>
            <person name="Nagy L.G."/>
            <person name="Floudas D."/>
            <person name="Copeland A."/>
            <person name="Barry K.W."/>
            <person name="Cichocki N."/>
            <person name="Veneault-Fourrey C."/>
            <person name="LaButti K."/>
            <person name="Lindquist E.A."/>
            <person name="Lipzen A."/>
            <person name="Lundell T."/>
            <person name="Morin E."/>
            <person name="Murat C."/>
            <person name="Sun H."/>
            <person name="Tunlid A."/>
            <person name="Henrissat B."/>
            <person name="Grigoriev I.V."/>
            <person name="Hibbett D.S."/>
            <person name="Martin F."/>
            <person name="Nordberg H.P."/>
            <person name="Cantor M.N."/>
            <person name="Hua S.X."/>
        </authorList>
    </citation>
    <scope>NUCLEOTIDE SEQUENCE [LARGE SCALE GENOMIC DNA]</scope>
    <source>
        <strain evidence="12 13">LaAM-08-1</strain>
    </source>
</reference>
<dbReference type="InterPro" id="IPR001709">
    <property type="entry name" value="Flavoprot_Pyr_Nucl_cyt_Rdtase"/>
</dbReference>
<organism evidence="12 13">
    <name type="scientific">Laccaria amethystina LaAM-08-1</name>
    <dbReference type="NCBI Taxonomy" id="1095629"/>
    <lineage>
        <taxon>Eukaryota</taxon>
        <taxon>Fungi</taxon>
        <taxon>Dikarya</taxon>
        <taxon>Basidiomycota</taxon>
        <taxon>Agaricomycotina</taxon>
        <taxon>Agaricomycetes</taxon>
        <taxon>Agaricomycetidae</taxon>
        <taxon>Agaricales</taxon>
        <taxon>Agaricineae</taxon>
        <taxon>Hydnangiaceae</taxon>
        <taxon>Laccaria</taxon>
    </lineage>
</organism>
<dbReference type="SUPFAM" id="SSF52343">
    <property type="entry name" value="Ferredoxin reductase-like, C-terminal NADP-linked domain"/>
    <property type="match status" value="1"/>
</dbReference>
<dbReference type="GO" id="GO:0005829">
    <property type="term" value="C:cytosol"/>
    <property type="evidence" value="ECO:0007669"/>
    <property type="project" value="TreeGrafter"/>
</dbReference>
<comment type="similarity">
    <text evidence="9">Belongs to the NADPH-dependent diflavin oxidoreductase NDOR1 family.</text>
</comment>
<dbReference type="Pfam" id="PF00258">
    <property type="entry name" value="Flavodoxin_1"/>
    <property type="match status" value="1"/>
</dbReference>
<comment type="similarity">
    <text evidence="9">In the N-terminal section; belongs to the flavodoxin family.</text>
</comment>
<dbReference type="OrthoDB" id="1856718at2759"/>
<name>A0A0C9XWN4_9AGAR</name>
<dbReference type="Pfam" id="PF00667">
    <property type="entry name" value="FAD_binding_1"/>
    <property type="match status" value="1"/>
</dbReference>
<comment type="subcellular location">
    <subcellularLocation>
        <location evidence="9">Cytoplasm</location>
    </subcellularLocation>
    <subcellularLocation>
        <location evidence="9">Mitochondrion</location>
    </subcellularLocation>
    <text evidence="9">Relocalizes to mitochondria after H(2)O(2) exposure.</text>
</comment>
<keyword evidence="4 9" id="KW-0285">Flavoprotein</keyword>
<feature type="binding site" evidence="9">
    <location>
        <begin position="520"/>
        <end position="524"/>
    </location>
    <ligand>
        <name>NADP(+)</name>
        <dbReference type="ChEBI" id="CHEBI:58349"/>
    </ligand>
</feature>
<evidence type="ECO:0000256" key="6">
    <source>
        <dbReference type="ARBA" id="ARBA00022827"/>
    </source>
</evidence>
<keyword evidence="8 9" id="KW-0560">Oxidoreductase</keyword>
<feature type="domain" description="FAD-binding FR-type" evidence="11">
    <location>
        <begin position="205"/>
        <end position="442"/>
    </location>
</feature>
<proteinExistence type="inferred from homology"/>
<evidence type="ECO:0000256" key="3">
    <source>
        <dbReference type="ARBA" id="ARBA00022490"/>
    </source>
</evidence>
<comment type="cofactor">
    <cofactor evidence="1 9">
        <name>FMN</name>
        <dbReference type="ChEBI" id="CHEBI:58210"/>
    </cofactor>
</comment>
<gene>
    <name evidence="9" type="primary">TAH18</name>
    <name evidence="12" type="ORF">K443DRAFT_127393</name>
</gene>
<evidence type="ECO:0000313" key="12">
    <source>
        <dbReference type="EMBL" id="KIK09436.1"/>
    </source>
</evidence>
<comment type="similarity">
    <text evidence="9">In the C-terminal section; belongs to the flavoprotein pyridine nucleotide cytochrome reductase family.</text>
</comment>
<dbReference type="PANTHER" id="PTHR19384">
    <property type="entry name" value="NITRIC OXIDE SYNTHASE-RELATED"/>
    <property type="match status" value="1"/>
</dbReference>
<dbReference type="EMBL" id="KN838538">
    <property type="protein sequence ID" value="KIK09436.1"/>
    <property type="molecule type" value="Genomic_DNA"/>
</dbReference>
<evidence type="ECO:0000256" key="2">
    <source>
        <dbReference type="ARBA" id="ARBA00001974"/>
    </source>
</evidence>
<dbReference type="InterPro" id="IPR029039">
    <property type="entry name" value="Flavoprotein-like_sf"/>
</dbReference>
<evidence type="ECO:0000313" key="13">
    <source>
        <dbReference type="Proteomes" id="UP000054477"/>
    </source>
</evidence>
<dbReference type="InterPro" id="IPR003097">
    <property type="entry name" value="CysJ-like_FAD-binding"/>
</dbReference>
<feature type="binding site" evidence="9">
    <location>
        <position position="351"/>
    </location>
    <ligand>
        <name>FAD</name>
        <dbReference type="ChEBI" id="CHEBI:57692"/>
    </ligand>
</feature>
<dbReference type="HOGENOM" id="CLU_001570_17_6_1"/>
<dbReference type="PROSITE" id="PS51384">
    <property type="entry name" value="FAD_FR"/>
    <property type="match status" value="1"/>
</dbReference>
<feature type="binding site" evidence="9">
    <location>
        <position position="456"/>
    </location>
    <ligand>
        <name>NADP(+)</name>
        <dbReference type="ChEBI" id="CHEBI:58349"/>
    </ligand>
</feature>
<keyword evidence="7 9" id="KW-0521">NADP</keyword>
<feature type="binding site" evidence="9">
    <location>
        <begin position="67"/>
        <end position="70"/>
    </location>
    <ligand>
        <name>FMN</name>
        <dbReference type="ChEBI" id="CHEBI:58210"/>
    </ligand>
</feature>